<dbReference type="Proteomes" id="UP000604825">
    <property type="component" value="Unassembled WGS sequence"/>
</dbReference>
<evidence type="ECO:0000313" key="3">
    <source>
        <dbReference type="Proteomes" id="UP000604825"/>
    </source>
</evidence>
<protein>
    <submittedName>
        <fullName evidence="2">Uncharacterized protein</fullName>
    </submittedName>
</protein>
<dbReference type="AlphaFoldDB" id="A0A811QFJ2"/>
<organism evidence="2 3">
    <name type="scientific">Miscanthus lutarioriparius</name>
    <dbReference type="NCBI Taxonomy" id="422564"/>
    <lineage>
        <taxon>Eukaryota</taxon>
        <taxon>Viridiplantae</taxon>
        <taxon>Streptophyta</taxon>
        <taxon>Embryophyta</taxon>
        <taxon>Tracheophyta</taxon>
        <taxon>Spermatophyta</taxon>
        <taxon>Magnoliopsida</taxon>
        <taxon>Liliopsida</taxon>
        <taxon>Poales</taxon>
        <taxon>Poaceae</taxon>
        <taxon>PACMAD clade</taxon>
        <taxon>Panicoideae</taxon>
        <taxon>Andropogonodae</taxon>
        <taxon>Andropogoneae</taxon>
        <taxon>Saccharinae</taxon>
        <taxon>Miscanthus</taxon>
    </lineage>
</organism>
<keyword evidence="3" id="KW-1185">Reference proteome</keyword>
<proteinExistence type="predicted"/>
<comment type="caution">
    <text evidence="2">The sequence shown here is derived from an EMBL/GenBank/DDBJ whole genome shotgun (WGS) entry which is preliminary data.</text>
</comment>
<feature type="region of interest" description="Disordered" evidence="1">
    <location>
        <begin position="1"/>
        <end position="51"/>
    </location>
</feature>
<sequence length="315" mass="36911">MATSPSTTGARNHSHLGMPNNEEEIRAKKRENQRDRYAALRSDEKPQKEEARAKIREYQGERYAALPNHTEKFWGKNREYQLSRRARLKGEADASKLIAASEITDTRMDDKDNSCKRKRDMASQVDNIDQGTHEDQDTLKHMAKKRYRHAMPDDKKAEVLAKNVLGKVYINVIMVHRKKWIKELSILAFGTRRHIAWNRGYERFKLCTCRSQKYINPNEDGPDIYEDDEARMFNDKDFKYKYSIEPTTKTNGHDPYNFVYVGLPETHHVLKKVQNCFYCHAKRFEGEGPAFCCRNGRVNIFIPEVPDELRRSFTS</sequence>
<gene>
    <name evidence="2" type="ORF">NCGR_LOCUS40622</name>
</gene>
<evidence type="ECO:0000256" key="1">
    <source>
        <dbReference type="SAM" id="MobiDB-lite"/>
    </source>
</evidence>
<feature type="compositionally biased region" description="Polar residues" evidence="1">
    <location>
        <begin position="1"/>
        <end position="11"/>
    </location>
</feature>
<dbReference type="OrthoDB" id="721341at2759"/>
<name>A0A811QFJ2_9POAL</name>
<dbReference type="EMBL" id="CAJGYO010000010">
    <property type="protein sequence ID" value="CAD6257132.1"/>
    <property type="molecule type" value="Genomic_DNA"/>
</dbReference>
<accession>A0A811QFJ2</accession>
<feature type="compositionally biased region" description="Basic and acidic residues" evidence="1">
    <location>
        <begin position="23"/>
        <end position="51"/>
    </location>
</feature>
<evidence type="ECO:0000313" key="2">
    <source>
        <dbReference type="EMBL" id="CAD6257132.1"/>
    </source>
</evidence>
<reference evidence="2" key="1">
    <citation type="submission" date="2020-10" db="EMBL/GenBank/DDBJ databases">
        <authorList>
            <person name="Han B."/>
            <person name="Lu T."/>
            <person name="Zhao Q."/>
            <person name="Huang X."/>
            <person name="Zhao Y."/>
        </authorList>
    </citation>
    <scope>NUCLEOTIDE SEQUENCE</scope>
</reference>